<dbReference type="InterPro" id="IPR036909">
    <property type="entry name" value="Cyt_c-like_dom_sf"/>
</dbReference>
<dbReference type="PROSITE" id="PS51007">
    <property type="entry name" value="CYTC"/>
    <property type="match status" value="2"/>
</dbReference>
<dbReference type="PANTHER" id="PTHR30600:SF7">
    <property type="entry name" value="CYTOCHROME C PEROXIDASE-RELATED"/>
    <property type="match status" value="1"/>
</dbReference>
<dbReference type="InterPro" id="IPR009056">
    <property type="entry name" value="Cyt_c-like_dom"/>
</dbReference>
<sequence>MRKIGALAASVVFCIALGSCSKQDKEAGSSPTSGPVPEASVGPAADKLMEEAQATFKPIPLGAPRLEGNESTPEKLALGRMLYFDPRLSASHAISCASCHAIGLGGADNESTSIGHRWQRGGRNAPTVFNARYNVAQFWDGRAKDLFEQAGGPMINPVEMASPQEHIEEQLKSLPAYTVYFAKAFPGSAHPVTLDNVQKAIAVFEATLTTPNASFDKYLRGNNDALDTRQKAGLRLFMDKGCSACHNGVNVGGGRYAKFGVVSSPGEKLLPRGDLGRFAITKNEADRYVYKVPTLRNIALTAPYFHTGQVWDLNEAISVMGKVQLGADLTPDETAKMAAFLTSLTGETPRVYIPALPPSVATTTRPQD</sequence>
<protein>
    <submittedName>
        <fullName evidence="10">Cytochrome-c peroxidase</fullName>
    </submittedName>
</protein>
<dbReference type="GO" id="GO:0004601">
    <property type="term" value="F:peroxidase activity"/>
    <property type="evidence" value="ECO:0007669"/>
    <property type="project" value="UniProtKB-KW"/>
</dbReference>
<dbReference type="InterPro" id="IPR051395">
    <property type="entry name" value="Cytochrome_c_Peroxidase/MauG"/>
</dbReference>
<dbReference type="InterPro" id="IPR026259">
    <property type="entry name" value="MauG/Cytc_peroxidase"/>
</dbReference>
<keyword evidence="3 8" id="KW-0479">Metal-binding</keyword>
<gene>
    <name evidence="10" type="ORF">GCM10022276_24270</name>
</gene>
<dbReference type="Proteomes" id="UP001500827">
    <property type="component" value="Unassembled WGS sequence"/>
</dbReference>
<proteinExistence type="predicted"/>
<evidence type="ECO:0000256" key="7">
    <source>
        <dbReference type="ARBA" id="ARBA00023004"/>
    </source>
</evidence>
<keyword evidence="2 8" id="KW-0349">Heme</keyword>
<evidence type="ECO:0000256" key="3">
    <source>
        <dbReference type="ARBA" id="ARBA00022723"/>
    </source>
</evidence>
<dbReference type="Pfam" id="PF00034">
    <property type="entry name" value="Cytochrom_C"/>
    <property type="match status" value="1"/>
</dbReference>
<dbReference type="RefSeq" id="WP_344699963.1">
    <property type="nucleotide sequence ID" value="NZ_BAABBM010000001.1"/>
</dbReference>
<keyword evidence="6" id="KW-0560">Oxidoreductase</keyword>
<evidence type="ECO:0000256" key="1">
    <source>
        <dbReference type="ARBA" id="ARBA00004418"/>
    </source>
</evidence>
<keyword evidence="7 8" id="KW-0408">Iron</keyword>
<dbReference type="PIRSF" id="PIRSF000294">
    <property type="entry name" value="Cytochrome-c_peroxidase"/>
    <property type="match status" value="1"/>
</dbReference>
<evidence type="ECO:0000259" key="9">
    <source>
        <dbReference type="PROSITE" id="PS51007"/>
    </source>
</evidence>
<evidence type="ECO:0000256" key="5">
    <source>
        <dbReference type="ARBA" id="ARBA00022764"/>
    </source>
</evidence>
<dbReference type="PANTHER" id="PTHR30600">
    <property type="entry name" value="CYTOCHROME C PEROXIDASE-RELATED"/>
    <property type="match status" value="1"/>
</dbReference>
<dbReference type="Pfam" id="PF03150">
    <property type="entry name" value="CCP_MauG"/>
    <property type="match status" value="1"/>
</dbReference>
<evidence type="ECO:0000313" key="10">
    <source>
        <dbReference type="EMBL" id="GAA3904807.1"/>
    </source>
</evidence>
<evidence type="ECO:0000313" key="11">
    <source>
        <dbReference type="Proteomes" id="UP001500827"/>
    </source>
</evidence>
<comment type="subcellular location">
    <subcellularLocation>
        <location evidence="1">Periplasm</location>
    </subcellularLocation>
</comment>
<evidence type="ECO:0000256" key="6">
    <source>
        <dbReference type="ARBA" id="ARBA00023002"/>
    </source>
</evidence>
<name>A0ABP7LRU8_9SPHN</name>
<dbReference type="SUPFAM" id="SSF46626">
    <property type="entry name" value="Cytochrome c"/>
    <property type="match status" value="2"/>
</dbReference>
<keyword evidence="10" id="KW-0575">Peroxidase</keyword>
<organism evidence="10 11">
    <name type="scientific">Sphingomonas limnosediminicola</name>
    <dbReference type="NCBI Taxonomy" id="940133"/>
    <lineage>
        <taxon>Bacteria</taxon>
        <taxon>Pseudomonadati</taxon>
        <taxon>Pseudomonadota</taxon>
        <taxon>Alphaproteobacteria</taxon>
        <taxon>Sphingomonadales</taxon>
        <taxon>Sphingomonadaceae</taxon>
        <taxon>Sphingomonas</taxon>
    </lineage>
</organism>
<keyword evidence="4" id="KW-0732">Signal</keyword>
<keyword evidence="11" id="KW-1185">Reference proteome</keyword>
<comment type="caution">
    <text evidence="10">The sequence shown here is derived from an EMBL/GenBank/DDBJ whole genome shotgun (WGS) entry which is preliminary data.</text>
</comment>
<feature type="domain" description="Cytochrome c" evidence="9">
    <location>
        <begin position="228"/>
        <end position="345"/>
    </location>
</feature>
<accession>A0ABP7LRU8</accession>
<dbReference type="PROSITE" id="PS51257">
    <property type="entry name" value="PROKAR_LIPOPROTEIN"/>
    <property type="match status" value="1"/>
</dbReference>
<feature type="domain" description="Cytochrome c" evidence="9">
    <location>
        <begin position="74"/>
        <end position="182"/>
    </location>
</feature>
<dbReference type="Gene3D" id="1.10.760.10">
    <property type="entry name" value="Cytochrome c-like domain"/>
    <property type="match status" value="2"/>
</dbReference>
<evidence type="ECO:0000256" key="2">
    <source>
        <dbReference type="ARBA" id="ARBA00022617"/>
    </source>
</evidence>
<reference evidence="11" key="1">
    <citation type="journal article" date="2019" name="Int. J. Syst. Evol. Microbiol.">
        <title>The Global Catalogue of Microorganisms (GCM) 10K type strain sequencing project: providing services to taxonomists for standard genome sequencing and annotation.</title>
        <authorList>
            <consortium name="The Broad Institute Genomics Platform"/>
            <consortium name="The Broad Institute Genome Sequencing Center for Infectious Disease"/>
            <person name="Wu L."/>
            <person name="Ma J."/>
        </authorList>
    </citation>
    <scope>NUCLEOTIDE SEQUENCE [LARGE SCALE GENOMIC DNA]</scope>
    <source>
        <strain evidence="11">JCM 17543</strain>
    </source>
</reference>
<dbReference type="InterPro" id="IPR004852">
    <property type="entry name" value="Di-haem_cyt_c_peroxidsae"/>
</dbReference>
<evidence type="ECO:0000256" key="8">
    <source>
        <dbReference type="PROSITE-ProRule" id="PRU00433"/>
    </source>
</evidence>
<dbReference type="EMBL" id="BAABBM010000001">
    <property type="protein sequence ID" value="GAA3904807.1"/>
    <property type="molecule type" value="Genomic_DNA"/>
</dbReference>
<evidence type="ECO:0000256" key="4">
    <source>
        <dbReference type="ARBA" id="ARBA00022729"/>
    </source>
</evidence>
<keyword evidence="5" id="KW-0574">Periplasm</keyword>